<feature type="domain" description="DUF5597" evidence="6">
    <location>
        <begin position="398"/>
        <end position="558"/>
    </location>
</feature>
<reference evidence="7 8" key="1">
    <citation type="submission" date="2018-07" db="EMBL/GenBank/DDBJ databases">
        <title>Genome sequencing of Runella.</title>
        <authorList>
            <person name="Baek M.-G."/>
            <person name="Yi H."/>
        </authorList>
    </citation>
    <scope>NUCLEOTIDE SEQUENCE [LARGE SCALE GENOMIC DNA]</scope>
    <source>
        <strain evidence="7 8">HYN0085</strain>
    </source>
</reference>
<evidence type="ECO:0000256" key="4">
    <source>
        <dbReference type="SAM" id="MobiDB-lite"/>
    </source>
</evidence>
<dbReference type="GO" id="GO:0009341">
    <property type="term" value="C:beta-galactosidase complex"/>
    <property type="evidence" value="ECO:0007669"/>
    <property type="project" value="InterPro"/>
</dbReference>
<accession>A0A344TP56</accession>
<dbReference type="RefSeq" id="WP_114069190.1">
    <property type="nucleotide sequence ID" value="NZ_CP030850.1"/>
</dbReference>
<dbReference type="OrthoDB" id="9800974at2"/>
<sequence>MKTTSKIVLTFALVWSTTLLFAQLPYLEKSGKVPKLMVDGKPFIILGGELHNSTGSDKAALQKVWKEMKDLHLNTVLAYAYWELLEPVEGKYNFELVDAAIEGAKKENLKIVLVWFGSWKSTASTYVPEWVKTNPQRFQRYTLENGKTLEILSPFSEENRNADAKAYSALMQHLKEVDKQHTVIMTQVENEPGCFENYRDLSPRALKAWQSAIPDDMINYLKTNKGKLFPALEKAWADNGYKTKGTWEEVLGKSTDQGDYKFYTEELFMAYHYSKYINYIAAEGRKIYDLPAFCNGWLYNKRGFYPHGTINPHVLDAYRAGGKALDFYSPNVYTIEYDELFDAYTFGGNTLFIPESSLMPAGALYSIGAYNSLGFAPFGIDGEQMKSKANSNNLNLLKSTYKAISQMAGTLTQNYGSEKLKAVYLNPVKESQELKMGDYKLVATSSRKPGFSIDFGKSLENEGKAKMSFGPPTSETKEDKAKAMPAGPFGALPEEIGSAILIQNATDEFYVVGYGVKLHFELKEGIKFEHLGFLSIEEGEFENEKFVATKRWNGDEQKASLPGDKITTLKIRLYRF</sequence>
<dbReference type="GO" id="GO:0005975">
    <property type="term" value="P:carbohydrate metabolic process"/>
    <property type="evidence" value="ECO:0007669"/>
    <property type="project" value="InterPro"/>
</dbReference>
<dbReference type="InterPro" id="IPR013529">
    <property type="entry name" value="Glyco_hydro_42_N"/>
</dbReference>
<dbReference type="Gene3D" id="2.60.220.20">
    <property type="entry name" value="putative beta-Galactosidase from caulobacter crescentus"/>
    <property type="match status" value="1"/>
</dbReference>
<keyword evidence="3" id="KW-0326">Glycosidase</keyword>
<evidence type="ECO:0000313" key="7">
    <source>
        <dbReference type="EMBL" id="AXE20427.1"/>
    </source>
</evidence>
<name>A0A344TP56_9BACT</name>
<dbReference type="Proteomes" id="UP000251993">
    <property type="component" value="Chromosome"/>
</dbReference>
<evidence type="ECO:0000256" key="1">
    <source>
        <dbReference type="ARBA" id="ARBA00009809"/>
    </source>
</evidence>
<feature type="domain" description="Glycoside hydrolase family 42 N-terminal" evidence="5">
    <location>
        <begin position="58"/>
        <end position="238"/>
    </location>
</feature>
<evidence type="ECO:0000256" key="2">
    <source>
        <dbReference type="ARBA" id="ARBA00022801"/>
    </source>
</evidence>
<evidence type="ECO:0000256" key="3">
    <source>
        <dbReference type="ARBA" id="ARBA00023295"/>
    </source>
</evidence>
<evidence type="ECO:0000313" key="8">
    <source>
        <dbReference type="Proteomes" id="UP000251993"/>
    </source>
</evidence>
<dbReference type="EMBL" id="CP030850">
    <property type="protein sequence ID" value="AXE20427.1"/>
    <property type="molecule type" value="Genomic_DNA"/>
</dbReference>
<dbReference type="Pfam" id="PF18120">
    <property type="entry name" value="DUF5597"/>
    <property type="match status" value="1"/>
</dbReference>
<keyword evidence="2" id="KW-0378">Hydrolase</keyword>
<dbReference type="AlphaFoldDB" id="A0A344TP56"/>
<dbReference type="InterPro" id="IPR040719">
    <property type="entry name" value="DUF5597"/>
</dbReference>
<evidence type="ECO:0000259" key="6">
    <source>
        <dbReference type="Pfam" id="PF18120"/>
    </source>
</evidence>
<evidence type="ECO:0000259" key="5">
    <source>
        <dbReference type="Pfam" id="PF02449"/>
    </source>
</evidence>
<dbReference type="Pfam" id="PF02449">
    <property type="entry name" value="Glyco_hydro_42"/>
    <property type="match status" value="1"/>
</dbReference>
<dbReference type="PANTHER" id="PTHR23421">
    <property type="entry name" value="BETA-GALACTOSIDASE RELATED"/>
    <property type="match status" value="1"/>
</dbReference>
<keyword evidence="8" id="KW-1185">Reference proteome</keyword>
<feature type="region of interest" description="Disordered" evidence="4">
    <location>
        <begin position="464"/>
        <end position="484"/>
    </location>
</feature>
<organism evidence="7 8">
    <name type="scientific">Runella rosea</name>
    <dbReference type="NCBI Taxonomy" id="2259595"/>
    <lineage>
        <taxon>Bacteria</taxon>
        <taxon>Pseudomonadati</taxon>
        <taxon>Bacteroidota</taxon>
        <taxon>Cytophagia</taxon>
        <taxon>Cytophagales</taxon>
        <taxon>Spirosomataceae</taxon>
        <taxon>Runella</taxon>
    </lineage>
</organism>
<dbReference type="SUPFAM" id="SSF51445">
    <property type="entry name" value="(Trans)glycosidases"/>
    <property type="match status" value="1"/>
</dbReference>
<dbReference type="Gene3D" id="3.20.20.80">
    <property type="entry name" value="Glycosidases"/>
    <property type="match status" value="1"/>
</dbReference>
<dbReference type="InterPro" id="IPR001944">
    <property type="entry name" value="Glycoside_Hdrlase_35"/>
</dbReference>
<proteinExistence type="inferred from homology"/>
<gene>
    <name evidence="7" type="ORF">DR864_23135</name>
</gene>
<dbReference type="InterPro" id="IPR017853">
    <property type="entry name" value="GH"/>
</dbReference>
<evidence type="ECO:0008006" key="9">
    <source>
        <dbReference type="Google" id="ProtNLM"/>
    </source>
</evidence>
<comment type="similarity">
    <text evidence="1">Belongs to the glycosyl hydrolase 35 family.</text>
</comment>
<dbReference type="KEGG" id="run:DR864_23135"/>
<dbReference type="GO" id="GO:0004565">
    <property type="term" value="F:beta-galactosidase activity"/>
    <property type="evidence" value="ECO:0007669"/>
    <property type="project" value="InterPro"/>
</dbReference>
<protein>
    <recommendedName>
        <fullName evidence="9">Beta-galactosidase GanA</fullName>
    </recommendedName>
</protein>